<dbReference type="Pfam" id="PF00593">
    <property type="entry name" value="TonB_dep_Rec_b-barrel"/>
    <property type="match status" value="1"/>
</dbReference>
<keyword evidence="11" id="KW-0732">Signal</keyword>
<comment type="similarity">
    <text evidence="8 9">Belongs to the TonB-dependent receptor family.</text>
</comment>
<keyword evidence="6 8" id="KW-0472">Membrane</keyword>
<feature type="domain" description="TonB-dependent receptor plug" evidence="13">
    <location>
        <begin position="48"/>
        <end position="158"/>
    </location>
</feature>
<dbReference type="Pfam" id="PF07715">
    <property type="entry name" value="Plug"/>
    <property type="match status" value="1"/>
</dbReference>
<evidence type="ECO:0000256" key="8">
    <source>
        <dbReference type="PROSITE-ProRule" id="PRU01360"/>
    </source>
</evidence>
<feature type="region of interest" description="Disordered" evidence="10">
    <location>
        <begin position="343"/>
        <end position="367"/>
    </location>
</feature>
<dbReference type="RefSeq" id="WP_239040998.1">
    <property type="nucleotide sequence ID" value="NZ_BAAAEY010000010.1"/>
</dbReference>
<evidence type="ECO:0000313" key="14">
    <source>
        <dbReference type="EMBL" id="SMR75564.1"/>
    </source>
</evidence>
<sequence>MKFLPKTTGLVLLAPALMVSAAEVSRQPMIEVVAPLPLHAPGLYRDQLTTPVQTVSAESLKQGQALSMAEHLRLNLSSVTINEAQNNPWQPDIRFRGFTASPLLGLPQGLSVYVEGIRFNEPFGDTVNWDLLPDDAIASINLFPGSNPVFGQNTLGGALSLQLKNGFTHEGSELEVMLGENGLRSTRLSSGGSKGNFAWYLTGNYLEEDGWRQHSPSELRQGLANLSWMHDSGRINLLLAANDNQLLGNGAAPRTLLERFGRDQVFTHPDQTETRMNLLALNGDTWLDDELQLAGNIYYRRNRIDTFNGDDTEYEACEQAANLGLLCEEPGADEEVVELIGGGNASATLPSGEEPSATNNTSATDTTGLGTALQLTFTRDLFGRPNQLSGGVSVDYARTDFKSDTELAELTEDRGTQGSGLLVDESRVRLRSQVEHYGLYVSDTIDLSDRLSATLAGRYNYTSIQMRDGYGTELDGDHRFSRFNPAAGLRYRINPELNLYANYSEASRAPPPVELSCADPDAPCKLPNAFLSDPPLAQVVAKTWELGLRGQHSATEWRAGVFRSVNHDDILFINGGNLSSEGYFDNVGKTRRQGVELALSTSIDQLRLAASYTWLDATFQTPFIANSPNNPAANADGQIPVEKGDRLPGLPEHMIKLSADWSATQALSLGADLVWESDRVFRGDEANLNETVDGYTLVNLRGLYRVNPDLEFFLRVDNVFDREYETFGLYGESDEVLEDEGIDDPYFVGPGKPRTGRIGMRLRF</sequence>
<comment type="subcellular location">
    <subcellularLocation>
        <location evidence="1 8">Cell outer membrane</location>
        <topology evidence="1 8">Multi-pass membrane protein</topology>
    </subcellularLocation>
</comment>
<evidence type="ECO:0000256" key="3">
    <source>
        <dbReference type="ARBA" id="ARBA00022452"/>
    </source>
</evidence>
<dbReference type="InterPro" id="IPR037066">
    <property type="entry name" value="Plug_dom_sf"/>
</dbReference>
<dbReference type="Proteomes" id="UP001159257">
    <property type="component" value="Unassembled WGS sequence"/>
</dbReference>
<evidence type="ECO:0000256" key="5">
    <source>
        <dbReference type="ARBA" id="ARBA00023077"/>
    </source>
</evidence>
<dbReference type="CDD" id="cd01347">
    <property type="entry name" value="ligand_gated_channel"/>
    <property type="match status" value="1"/>
</dbReference>
<dbReference type="EMBL" id="FXWV01000010">
    <property type="protein sequence ID" value="SMR75564.1"/>
    <property type="molecule type" value="Genomic_DNA"/>
</dbReference>
<reference evidence="14 15" key="1">
    <citation type="submission" date="2017-05" db="EMBL/GenBank/DDBJ databases">
        <authorList>
            <person name="Varghese N."/>
            <person name="Submissions S."/>
        </authorList>
    </citation>
    <scope>NUCLEOTIDE SEQUENCE [LARGE SCALE GENOMIC DNA]</scope>
    <source>
        <strain evidence="14 15">CGMCC 1.7287</strain>
    </source>
</reference>
<dbReference type="InterPro" id="IPR039426">
    <property type="entry name" value="TonB-dep_rcpt-like"/>
</dbReference>
<keyword evidence="3 8" id="KW-1134">Transmembrane beta strand</keyword>
<dbReference type="InterPro" id="IPR012910">
    <property type="entry name" value="Plug_dom"/>
</dbReference>
<name>A0ABY1S242_9GAMM</name>
<evidence type="ECO:0000256" key="11">
    <source>
        <dbReference type="SAM" id="SignalP"/>
    </source>
</evidence>
<keyword evidence="15" id="KW-1185">Reference proteome</keyword>
<evidence type="ECO:0000259" key="12">
    <source>
        <dbReference type="Pfam" id="PF00593"/>
    </source>
</evidence>
<evidence type="ECO:0000256" key="2">
    <source>
        <dbReference type="ARBA" id="ARBA00022448"/>
    </source>
</evidence>
<keyword evidence="5 9" id="KW-0798">TonB box</keyword>
<organism evidence="14 15">
    <name type="scientific">Marinobacterium sediminicola</name>
    <dbReference type="NCBI Taxonomy" id="518898"/>
    <lineage>
        <taxon>Bacteria</taxon>
        <taxon>Pseudomonadati</taxon>
        <taxon>Pseudomonadota</taxon>
        <taxon>Gammaproteobacteria</taxon>
        <taxon>Oceanospirillales</taxon>
        <taxon>Oceanospirillaceae</taxon>
        <taxon>Marinobacterium</taxon>
    </lineage>
</organism>
<dbReference type="Gene3D" id="2.40.170.20">
    <property type="entry name" value="TonB-dependent receptor, beta-barrel domain"/>
    <property type="match status" value="1"/>
</dbReference>
<evidence type="ECO:0000313" key="15">
    <source>
        <dbReference type="Proteomes" id="UP001159257"/>
    </source>
</evidence>
<feature type="compositionally biased region" description="Low complexity" evidence="10">
    <location>
        <begin position="356"/>
        <end position="367"/>
    </location>
</feature>
<accession>A0ABY1S242</accession>
<evidence type="ECO:0000256" key="4">
    <source>
        <dbReference type="ARBA" id="ARBA00022692"/>
    </source>
</evidence>
<keyword evidence="2 8" id="KW-0813">Transport</keyword>
<keyword evidence="14" id="KW-0675">Receptor</keyword>
<feature type="chain" id="PRO_5047114312" evidence="11">
    <location>
        <begin position="22"/>
        <end position="764"/>
    </location>
</feature>
<evidence type="ECO:0000256" key="6">
    <source>
        <dbReference type="ARBA" id="ARBA00023136"/>
    </source>
</evidence>
<gene>
    <name evidence="14" type="ORF">SAMN04487964_110101</name>
</gene>
<evidence type="ECO:0000256" key="7">
    <source>
        <dbReference type="ARBA" id="ARBA00023237"/>
    </source>
</evidence>
<comment type="caution">
    <text evidence="14">The sequence shown here is derived from an EMBL/GenBank/DDBJ whole genome shotgun (WGS) entry which is preliminary data.</text>
</comment>
<dbReference type="SUPFAM" id="SSF56935">
    <property type="entry name" value="Porins"/>
    <property type="match status" value="1"/>
</dbReference>
<evidence type="ECO:0000256" key="9">
    <source>
        <dbReference type="RuleBase" id="RU003357"/>
    </source>
</evidence>
<evidence type="ECO:0000256" key="1">
    <source>
        <dbReference type="ARBA" id="ARBA00004571"/>
    </source>
</evidence>
<dbReference type="InterPro" id="IPR000531">
    <property type="entry name" value="Beta-barrel_TonB"/>
</dbReference>
<dbReference type="PROSITE" id="PS52016">
    <property type="entry name" value="TONB_DEPENDENT_REC_3"/>
    <property type="match status" value="1"/>
</dbReference>
<evidence type="ECO:0000259" key="13">
    <source>
        <dbReference type="Pfam" id="PF07715"/>
    </source>
</evidence>
<feature type="signal peptide" evidence="11">
    <location>
        <begin position="1"/>
        <end position="21"/>
    </location>
</feature>
<dbReference type="Gene3D" id="2.170.130.10">
    <property type="entry name" value="TonB-dependent receptor, plug domain"/>
    <property type="match status" value="1"/>
</dbReference>
<dbReference type="PANTHER" id="PTHR30069">
    <property type="entry name" value="TONB-DEPENDENT OUTER MEMBRANE RECEPTOR"/>
    <property type="match status" value="1"/>
</dbReference>
<dbReference type="InterPro" id="IPR036942">
    <property type="entry name" value="Beta-barrel_TonB_sf"/>
</dbReference>
<keyword evidence="4 8" id="KW-0812">Transmembrane</keyword>
<protein>
    <submittedName>
        <fullName evidence="14">Outer membrane receptor proteins, mostly Fe transport</fullName>
    </submittedName>
</protein>
<evidence type="ECO:0000256" key="10">
    <source>
        <dbReference type="SAM" id="MobiDB-lite"/>
    </source>
</evidence>
<feature type="domain" description="TonB-dependent receptor-like beta-barrel" evidence="12">
    <location>
        <begin position="225"/>
        <end position="719"/>
    </location>
</feature>
<keyword evidence="7 8" id="KW-0998">Cell outer membrane</keyword>
<proteinExistence type="inferred from homology"/>
<dbReference type="PANTHER" id="PTHR30069:SF39">
    <property type="entry name" value="BLL6183 PROTEIN"/>
    <property type="match status" value="1"/>
</dbReference>